<proteinExistence type="predicted"/>
<reference evidence="2 3" key="1">
    <citation type="submission" date="2018-11" db="EMBL/GenBank/DDBJ databases">
        <title>Vibrio ponticus strain CAIM 1751 pathogenic for the snapper Lutjanus guttatus.</title>
        <authorList>
            <person name="Soto-Rodriguez S."/>
            <person name="Lozano-Olvera R."/>
            <person name="Gomez-Gil B."/>
        </authorList>
    </citation>
    <scope>NUCLEOTIDE SEQUENCE [LARGE SCALE GENOMIC DNA]</scope>
    <source>
        <strain evidence="2 3">CAIM 1751</strain>
    </source>
</reference>
<organism evidence="2 3">
    <name type="scientific">Vibrio ponticus</name>
    <dbReference type="NCBI Taxonomy" id="265668"/>
    <lineage>
        <taxon>Bacteria</taxon>
        <taxon>Pseudomonadati</taxon>
        <taxon>Pseudomonadota</taxon>
        <taxon>Gammaproteobacteria</taxon>
        <taxon>Vibrionales</taxon>
        <taxon>Vibrionaceae</taxon>
        <taxon>Vibrio</taxon>
    </lineage>
</organism>
<keyword evidence="1" id="KW-1133">Transmembrane helix</keyword>
<dbReference type="RefSeq" id="WP_123783228.1">
    <property type="nucleotide sequence ID" value="NZ_RKIK01000081.1"/>
</dbReference>
<dbReference type="EMBL" id="RKIK01000081">
    <property type="protein sequence ID" value="ROV58367.1"/>
    <property type="molecule type" value="Genomic_DNA"/>
</dbReference>
<dbReference type="InterPro" id="IPR021271">
    <property type="entry name" value="DUF2850"/>
</dbReference>
<gene>
    <name evidence="2" type="ORF">EGH82_18815</name>
</gene>
<dbReference type="Pfam" id="PF11012">
    <property type="entry name" value="DUF2850"/>
    <property type="match status" value="1"/>
</dbReference>
<dbReference type="Proteomes" id="UP000278792">
    <property type="component" value="Unassembled WGS sequence"/>
</dbReference>
<sequence>MNVSVNSNSRQEKRAGLLAFQSKWSIASIWLVVLASTYFIIQGAIVLSDKYQRISHPHSLIYGVWIESDVAPYRAERLEINSSGIVFEGGIVATEYDFDGDYLVYQHGIEQRRFKFQNQNWNEMRLLTGNAYQPIFVKTASK</sequence>
<keyword evidence="1" id="KW-0472">Membrane</keyword>
<evidence type="ECO:0000313" key="2">
    <source>
        <dbReference type="EMBL" id="ROV58367.1"/>
    </source>
</evidence>
<dbReference type="AlphaFoldDB" id="A0A3N3DV54"/>
<protein>
    <submittedName>
        <fullName evidence="2">DUF2850 domain-containing protein</fullName>
    </submittedName>
</protein>
<evidence type="ECO:0000256" key="1">
    <source>
        <dbReference type="SAM" id="Phobius"/>
    </source>
</evidence>
<accession>A0A3N3DV54</accession>
<comment type="caution">
    <text evidence="2">The sequence shown here is derived from an EMBL/GenBank/DDBJ whole genome shotgun (WGS) entry which is preliminary data.</text>
</comment>
<evidence type="ECO:0000313" key="3">
    <source>
        <dbReference type="Proteomes" id="UP000278792"/>
    </source>
</evidence>
<feature type="transmembrane region" description="Helical" evidence="1">
    <location>
        <begin position="24"/>
        <end position="47"/>
    </location>
</feature>
<keyword evidence="1" id="KW-0812">Transmembrane</keyword>
<name>A0A3N3DV54_9VIBR</name>